<reference evidence="3" key="1">
    <citation type="journal article" date="2019" name="Int. J. Syst. Evol. Microbiol.">
        <title>The Global Catalogue of Microorganisms (GCM) 10K type strain sequencing project: providing services to taxonomists for standard genome sequencing and annotation.</title>
        <authorList>
            <consortium name="The Broad Institute Genomics Platform"/>
            <consortium name="The Broad Institute Genome Sequencing Center for Infectious Disease"/>
            <person name="Wu L."/>
            <person name="Ma J."/>
        </authorList>
    </citation>
    <scope>NUCLEOTIDE SEQUENCE [LARGE SCALE GENOMIC DNA]</scope>
    <source>
        <strain evidence="3">NBRC 113072</strain>
    </source>
</reference>
<evidence type="ECO:0000313" key="3">
    <source>
        <dbReference type="Proteomes" id="UP001157126"/>
    </source>
</evidence>
<feature type="transmembrane region" description="Helical" evidence="1">
    <location>
        <begin position="12"/>
        <end position="35"/>
    </location>
</feature>
<keyword evidence="3" id="KW-1185">Reference proteome</keyword>
<proteinExistence type="predicted"/>
<feature type="transmembrane region" description="Helical" evidence="1">
    <location>
        <begin position="113"/>
        <end position="135"/>
    </location>
</feature>
<evidence type="ECO:0000256" key="1">
    <source>
        <dbReference type="SAM" id="Phobius"/>
    </source>
</evidence>
<dbReference type="EMBL" id="BSUO01000001">
    <property type="protein sequence ID" value="GMA41195.1"/>
    <property type="molecule type" value="Genomic_DNA"/>
</dbReference>
<name>A0ABQ6ITD3_9MICO</name>
<keyword evidence="1" id="KW-0472">Membrane</keyword>
<evidence type="ECO:0000313" key="2">
    <source>
        <dbReference type="EMBL" id="GMA41195.1"/>
    </source>
</evidence>
<sequence>MSSVPGRQRRRRLLTTAAWVITTALALLLWGIAFWHLGTSTVSMFTASGATGDVVSCSTAPIGPGCTVRYIDPSGTVLTRVIDRPGLIGTTEGDLVPLWIAADGSLAVAGWRAWVDAALFLVFAVIMTASAVRWFGQMLREGDALSDIDLRDDGHDARRRDAG</sequence>
<organism evidence="2 3">
    <name type="scientific">Mobilicoccus caccae</name>
    <dbReference type="NCBI Taxonomy" id="1859295"/>
    <lineage>
        <taxon>Bacteria</taxon>
        <taxon>Bacillati</taxon>
        <taxon>Actinomycetota</taxon>
        <taxon>Actinomycetes</taxon>
        <taxon>Micrococcales</taxon>
        <taxon>Dermatophilaceae</taxon>
        <taxon>Mobilicoccus</taxon>
    </lineage>
</organism>
<protein>
    <recommendedName>
        <fullName evidence="4">DUF3592 domain-containing protein</fullName>
    </recommendedName>
</protein>
<dbReference type="Proteomes" id="UP001157126">
    <property type="component" value="Unassembled WGS sequence"/>
</dbReference>
<gene>
    <name evidence="2" type="ORF">GCM10025883_32400</name>
</gene>
<dbReference type="RefSeq" id="WP_284304768.1">
    <property type="nucleotide sequence ID" value="NZ_BSUO01000001.1"/>
</dbReference>
<accession>A0ABQ6ITD3</accession>
<keyword evidence="1" id="KW-1133">Transmembrane helix</keyword>
<keyword evidence="1" id="KW-0812">Transmembrane</keyword>
<comment type="caution">
    <text evidence="2">The sequence shown here is derived from an EMBL/GenBank/DDBJ whole genome shotgun (WGS) entry which is preliminary data.</text>
</comment>
<evidence type="ECO:0008006" key="4">
    <source>
        <dbReference type="Google" id="ProtNLM"/>
    </source>
</evidence>